<dbReference type="Gene3D" id="3.40.50.720">
    <property type="entry name" value="NAD(P)-binding Rossmann-like Domain"/>
    <property type="match status" value="1"/>
</dbReference>
<dbReference type="InterPro" id="IPR036291">
    <property type="entry name" value="NAD(P)-bd_dom_sf"/>
</dbReference>
<dbReference type="Pfam" id="PF07993">
    <property type="entry name" value="NAD_binding_4"/>
    <property type="match status" value="1"/>
</dbReference>
<dbReference type="RefSeq" id="WP_359777223.1">
    <property type="nucleotide sequence ID" value="NZ_JBEYRR010000003.1"/>
</dbReference>
<dbReference type="EMBL" id="JBEYRS010000001">
    <property type="protein sequence ID" value="MEW2360356.1"/>
    <property type="molecule type" value="Genomic_DNA"/>
</dbReference>
<protein>
    <submittedName>
        <fullName evidence="2">SDR family oxidoreductase</fullName>
    </submittedName>
</protein>
<sequence>MSILFTGATGFLGSRLLYALLVEEGREVTALGRGTPAALRARIVTSLAGLAGGPLPQAALDRLHCLVGDVSRPRLALPPAHYSRLAGRTTAVWHSAADISLSAPLESLRGTNVDGTAHVLEFAEYAGQGCRVTHVSTAFVAGRRRRGCVAETGLDDSAGFETPYEQTKFEAERLVRAWAERGHRPVTVLRPSVLVTGSRPDPGEPQHPLGELGLGAASLGGGVLEEVTGHVRLPLPPGGTLNVVQVEYAVQAMLRLAARAPVRPGVHTYHVVHPVDTPVRLLLEAIEDRYPGLRLEEVERVPDPSTAETLIAAQLPDFLWKYCTHRRGYERSGLLSLVPDLADPPPLDASYVRAALGYGPAPHDVTRTRVTV</sequence>
<evidence type="ECO:0000313" key="2">
    <source>
        <dbReference type="EMBL" id="MEW2360356.1"/>
    </source>
</evidence>
<dbReference type="InterPro" id="IPR050177">
    <property type="entry name" value="Lipid_A_modif_metabolic_enz"/>
</dbReference>
<dbReference type="PANTHER" id="PTHR43245">
    <property type="entry name" value="BIFUNCTIONAL POLYMYXIN RESISTANCE PROTEIN ARNA"/>
    <property type="match status" value="1"/>
</dbReference>
<feature type="domain" description="Thioester reductase (TE)" evidence="1">
    <location>
        <begin position="6"/>
        <end position="253"/>
    </location>
</feature>
<evidence type="ECO:0000259" key="1">
    <source>
        <dbReference type="Pfam" id="PF07993"/>
    </source>
</evidence>
<accession>A0ABV3LLL5</accession>
<dbReference type="PANTHER" id="PTHR43245:SF51">
    <property type="entry name" value="SHORT CHAIN DEHYDROGENASE_REDUCTASE FAMILY 42E, MEMBER 2"/>
    <property type="match status" value="1"/>
</dbReference>
<reference evidence="2 3" key="1">
    <citation type="submission" date="2024-06" db="EMBL/GenBank/DDBJ databases">
        <title>The Natural Products Discovery Center: Release of the First 8490 Sequenced Strains for Exploring Actinobacteria Biosynthetic Diversity.</title>
        <authorList>
            <person name="Kalkreuter E."/>
            <person name="Kautsar S.A."/>
            <person name="Yang D."/>
            <person name="Bader C.D."/>
            <person name="Teijaro C.N."/>
            <person name="Fluegel L."/>
            <person name="Davis C.M."/>
            <person name="Simpson J.R."/>
            <person name="Lauterbach L."/>
            <person name="Steele A.D."/>
            <person name="Gui C."/>
            <person name="Meng S."/>
            <person name="Li G."/>
            <person name="Viehrig K."/>
            <person name="Ye F."/>
            <person name="Su P."/>
            <person name="Kiefer A.F."/>
            <person name="Nichols A."/>
            <person name="Cepeda A.J."/>
            <person name="Yan W."/>
            <person name="Fan B."/>
            <person name="Jiang Y."/>
            <person name="Adhikari A."/>
            <person name="Zheng C.-J."/>
            <person name="Schuster L."/>
            <person name="Cowan T.M."/>
            <person name="Smanski M.J."/>
            <person name="Chevrette M.G."/>
            <person name="De Carvalho L.P.S."/>
            <person name="Shen B."/>
        </authorList>
    </citation>
    <scope>NUCLEOTIDE SEQUENCE [LARGE SCALE GENOMIC DNA]</scope>
    <source>
        <strain evidence="2 3">NPDC047833</strain>
    </source>
</reference>
<evidence type="ECO:0000313" key="3">
    <source>
        <dbReference type="Proteomes" id="UP001553843"/>
    </source>
</evidence>
<comment type="caution">
    <text evidence="2">The sequence shown here is derived from an EMBL/GenBank/DDBJ whole genome shotgun (WGS) entry which is preliminary data.</text>
</comment>
<dbReference type="Proteomes" id="UP001553843">
    <property type="component" value="Unassembled WGS sequence"/>
</dbReference>
<organism evidence="2 3">
    <name type="scientific">Streptomyces huasconensis</name>
    <dbReference type="NCBI Taxonomy" id="1854574"/>
    <lineage>
        <taxon>Bacteria</taxon>
        <taxon>Bacillati</taxon>
        <taxon>Actinomycetota</taxon>
        <taxon>Actinomycetes</taxon>
        <taxon>Kitasatosporales</taxon>
        <taxon>Streptomycetaceae</taxon>
        <taxon>Streptomyces</taxon>
    </lineage>
</organism>
<proteinExistence type="predicted"/>
<dbReference type="SUPFAM" id="SSF51735">
    <property type="entry name" value="NAD(P)-binding Rossmann-fold domains"/>
    <property type="match status" value="1"/>
</dbReference>
<name>A0ABV3LLL5_9ACTN</name>
<gene>
    <name evidence="2" type="ORF">AB0887_00055</name>
</gene>
<keyword evidence="3" id="KW-1185">Reference proteome</keyword>
<dbReference type="InterPro" id="IPR013120">
    <property type="entry name" value="FAR_NAD-bd"/>
</dbReference>